<evidence type="ECO:0000313" key="2">
    <source>
        <dbReference type="Proteomes" id="UP000663889"/>
    </source>
</evidence>
<accession>A0A814QSM3</accession>
<dbReference type="EMBL" id="CAJNOU010000962">
    <property type="protein sequence ID" value="CAF1124093.1"/>
    <property type="molecule type" value="Genomic_DNA"/>
</dbReference>
<organism evidence="1 2">
    <name type="scientific">Rotaria sordida</name>
    <dbReference type="NCBI Taxonomy" id="392033"/>
    <lineage>
        <taxon>Eukaryota</taxon>
        <taxon>Metazoa</taxon>
        <taxon>Spiralia</taxon>
        <taxon>Gnathifera</taxon>
        <taxon>Rotifera</taxon>
        <taxon>Eurotatoria</taxon>
        <taxon>Bdelloidea</taxon>
        <taxon>Philodinida</taxon>
        <taxon>Philodinidae</taxon>
        <taxon>Rotaria</taxon>
    </lineage>
</organism>
<gene>
    <name evidence="1" type="ORF">SEV965_LOCUS17065</name>
</gene>
<sequence>MNSRKQKKNLFFSLKGKSSISAGETSIRLPGLSDLNSNSDGSNVLTKVLESKENPYSSTHGNSHVQGSVVTIILSRPDGGEISVTNTTKPISIRLTRPIDKRPKFQEHELYGTSFQYHKVNLPDDQMTLSIYIAPNNSPLRTHLIGQSNFGDLEFSLLNDENRKSL</sequence>
<proteinExistence type="predicted"/>
<evidence type="ECO:0000313" key="1">
    <source>
        <dbReference type="EMBL" id="CAF1124093.1"/>
    </source>
</evidence>
<dbReference type="Proteomes" id="UP000663889">
    <property type="component" value="Unassembled WGS sequence"/>
</dbReference>
<reference evidence="1" key="1">
    <citation type="submission" date="2021-02" db="EMBL/GenBank/DDBJ databases">
        <authorList>
            <person name="Nowell W R."/>
        </authorList>
    </citation>
    <scope>NUCLEOTIDE SEQUENCE</scope>
</reference>
<protein>
    <submittedName>
        <fullName evidence="1">Uncharacterized protein</fullName>
    </submittedName>
</protein>
<dbReference type="AlphaFoldDB" id="A0A814QSM3"/>
<comment type="caution">
    <text evidence="1">The sequence shown here is derived from an EMBL/GenBank/DDBJ whole genome shotgun (WGS) entry which is preliminary data.</text>
</comment>
<name>A0A814QSM3_9BILA</name>